<evidence type="ECO:0000313" key="2">
    <source>
        <dbReference type="EMBL" id="KAF5345941.1"/>
    </source>
</evidence>
<comment type="caution">
    <text evidence="2">The sequence shown here is derived from an EMBL/GenBank/DDBJ whole genome shotgun (WGS) entry which is preliminary data.</text>
</comment>
<sequence>MPSTISGTQSPPLEATGEHKPMGQSSVSSEGQKVDVVPDAEQRKQYFSEDSKSASDETSRAAGGVRKMGESLADKLEKRD</sequence>
<organism evidence="2 3">
    <name type="scientific">Tetrapyrgos nigripes</name>
    <dbReference type="NCBI Taxonomy" id="182062"/>
    <lineage>
        <taxon>Eukaryota</taxon>
        <taxon>Fungi</taxon>
        <taxon>Dikarya</taxon>
        <taxon>Basidiomycota</taxon>
        <taxon>Agaricomycotina</taxon>
        <taxon>Agaricomycetes</taxon>
        <taxon>Agaricomycetidae</taxon>
        <taxon>Agaricales</taxon>
        <taxon>Marasmiineae</taxon>
        <taxon>Marasmiaceae</taxon>
        <taxon>Tetrapyrgos</taxon>
    </lineage>
</organism>
<accession>A0A8H5FR15</accession>
<dbReference type="EMBL" id="JAACJM010000107">
    <property type="protein sequence ID" value="KAF5345941.1"/>
    <property type="molecule type" value="Genomic_DNA"/>
</dbReference>
<gene>
    <name evidence="2" type="ORF">D9758_011431</name>
</gene>
<feature type="compositionally biased region" description="Basic and acidic residues" evidence="1">
    <location>
        <begin position="40"/>
        <end position="59"/>
    </location>
</feature>
<keyword evidence="3" id="KW-1185">Reference proteome</keyword>
<dbReference type="OrthoDB" id="3143642at2759"/>
<evidence type="ECO:0000313" key="3">
    <source>
        <dbReference type="Proteomes" id="UP000559256"/>
    </source>
</evidence>
<proteinExistence type="predicted"/>
<feature type="region of interest" description="Disordered" evidence="1">
    <location>
        <begin position="1"/>
        <end position="80"/>
    </location>
</feature>
<protein>
    <submittedName>
        <fullName evidence="2">Uncharacterized protein</fullName>
    </submittedName>
</protein>
<reference evidence="2 3" key="1">
    <citation type="journal article" date="2020" name="ISME J.">
        <title>Uncovering the hidden diversity of litter-decomposition mechanisms in mushroom-forming fungi.</title>
        <authorList>
            <person name="Floudas D."/>
            <person name="Bentzer J."/>
            <person name="Ahren D."/>
            <person name="Johansson T."/>
            <person name="Persson P."/>
            <person name="Tunlid A."/>
        </authorList>
    </citation>
    <scope>NUCLEOTIDE SEQUENCE [LARGE SCALE GENOMIC DNA]</scope>
    <source>
        <strain evidence="2 3">CBS 291.85</strain>
    </source>
</reference>
<feature type="compositionally biased region" description="Basic and acidic residues" evidence="1">
    <location>
        <begin position="67"/>
        <end position="80"/>
    </location>
</feature>
<evidence type="ECO:0000256" key="1">
    <source>
        <dbReference type="SAM" id="MobiDB-lite"/>
    </source>
</evidence>
<dbReference type="Proteomes" id="UP000559256">
    <property type="component" value="Unassembled WGS sequence"/>
</dbReference>
<name>A0A8H5FR15_9AGAR</name>
<feature type="compositionally biased region" description="Polar residues" evidence="1">
    <location>
        <begin position="1"/>
        <end position="11"/>
    </location>
</feature>
<dbReference type="AlphaFoldDB" id="A0A8H5FR15"/>